<dbReference type="Proteomes" id="UP000758155">
    <property type="component" value="Unassembled WGS sequence"/>
</dbReference>
<dbReference type="OrthoDB" id="3695698at2759"/>
<reference evidence="3" key="1">
    <citation type="submission" date="2019-04" db="EMBL/GenBank/DDBJ databases">
        <title>Sequencing of skin fungus with MAO and IRED activity.</title>
        <authorList>
            <person name="Marsaioli A.J."/>
            <person name="Bonatto J.M.C."/>
            <person name="Reis Junior O."/>
        </authorList>
    </citation>
    <scope>NUCLEOTIDE SEQUENCE</scope>
    <source>
        <strain evidence="3">28M1</strain>
    </source>
</reference>
<feature type="region of interest" description="Disordered" evidence="1">
    <location>
        <begin position="409"/>
        <end position="459"/>
    </location>
</feature>
<dbReference type="InterPro" id="IPR001005">
    <property type="entry name" value="SANT/Myb"/>
</dbReference>
<dbReference type="AlphaFoldDB" id="A0A9P4WZ79"/>
<dbReference type="PROSITE" id="PS51257">
    <property type="entry name" value="PROKAR_LIPOPROTEIN"/>
    <property type="match status" value="1"/>
</dbReference>
<sequence>MLRVRSSPNGLGSDAVNYYSTSAACSARTPATIGVSTRATAPQRRSANGWEDYQAVIGRADVKDHQIAREECRTADKYIAEDQTPTSGQTAIDRFRALSPASQEALLQQRERRSNFGIQAVAKRERVRSDTINADSTALDEEIELELQLNGLHASLKENQDRVERHPYWDRATTLCDLFTSKYVPTATADVHAFTTSVCWEELVDRFNPALRAQKATNLATARGKQANTSAQTDILDVFDPSQCYTQVNPHRQNSIQQEHQFLRGRDCEVSTRGVGQRSAVKPENSGVEHTSADGNRWDSSDRDEDGCFGFTPPAWSKVGINVANINYDKIDTAIQKSRPLDSSHDGGYADDGSGGSNHCEERGCSRSHAGPSISRSCISPDLSDFSSQHFRARSDSLSTDASNKATAFTSAHRSSIGEHLVQRTTDELGDNDDVTHSRPSTPVWCTPSSGSKSYESRPAMISHGGISDDFSHDDDRASRDSDNEAKAVLRHVLESTVGEEQVTQFLWHLLDDLICNAQTRPNNLLSRLFEFLALMTTSLPMWDQDEACCWDLQLRWSEVQDQRVLNNHSGSHHDNWSWAAGDLNTTDADCRQRWETIKPKDWKPKSLCNCANNLTLSCCCCPAEDTWTSEMDDKLLTLETDGKSWVDIASSMGKAVKECQTRLYKLTLARRHHAESLPFFNVDNANNSAGNAHANDESMSSLDLLDNAPPQAYDNTSDIASPSGETPAWSEAQDRKLLLLRSENTTWQLIAGILDKQDYGCRERFKQIKRKNWKRNAATKQAKKGTKKGREEKSTSKKPVHALPARERPTEENLDDHACGCKSGDWCTGLCDAFCQTCGYAKSLCRCEPAAILATNDCKDHTGEIGWGSVANSGRWGHPNDGWTCDTPTRSCGHPDDVWVCESYSSCDRVDDDGCFPGCGVADGTAIYDCCGFPSHHIPSEPEPEPAPYVPSTVTYWATIESAGKEIHVPISDNHVSGSEKNIANVGMQKVWKWVNDKGLGDKVGLQDAFDLAQSMYKKDCIKELKDDQVH</sequence>
<dbReference type="PROSITE" id="PS50090">
    <property type="entry name" value="MYB_LIKE"/>
    <property type="match status" value="2"/>
</dbReference>
<protein>
    <recommendedName>
        <fullName evidence="2">Myb-like domain-containing protein</fullName>
    </recommendedName>
</protein>
<evidence type="ECO:0000256" key="1">
    <source>
        <dbReference type="SAM" id="MobiDB-lite"/>
    </source>
</evidence>
<comment type="caution">
    <text evidence="3">The sequence shown here is derived from an EMBL/GenBank/DDBJ whole genome shotgun (WGS) entry which is preliminary data.</text>
</comment>
<feature type="region of interest" description="Disordered" evidence="1">
    <location>
        <begin position="337"/>
        <end position="374"/>
    </location>
</feature>
<evidence type="ECO:0000313" key="3">
    <source>
        <dbReference type="EMBL" id="KAF3045986.1"/>
    </source>
</evidence>
<organism evidence="3 4">
    <name type="scientific">Didymella heteroderae</name>
    <dbReference type="NCBI Taxonomy" id="1769908"/>
    <lineage>
        <taxon>Eukaryota</taxon>
        <taxon>Fungi</taxon>
        <taxon>Dikarya</taxon>
        <taxon>Ascomycota</taxon>
        <taxon>Pezizomycotina</taxon>
        <taxon>Dothideomycetes</taxon>
        <taxon>Pleosporomycetidae</taxon>
        <taxon>Pleosporales</taxon>
        <taxon>Pleosporineae</taxon>
        <taxon>Didymellaceae</taxon>
        <taxon>Didymella</taxon>
    </lineage>
</organism>
<feature type="domain" description="Myb-like" evidence="2">
    <location>
        <begin position="722"/>
        <end position="770"/>
    </location>
</feature>
<keyword evidence="4" id="KW-1185">Reference proteome</keyword>
<accession>A0A9P4WZ79</accession>
<name>A0A9P4WZ79_9PLEO</name>
<proteinExistence type="predicted"/>
<evidence type="ECO:0000313" key="4">
    <source>
        <dbReference type="Proteomes" id="UP000758155"/>
    </source>
</evidence>
<feature type="region of interest" description="Disordered" evidence="1">
    <location>
        <begin position="773"/>
        <end position="810"/>
    </location>
</feature>
<feature type="region of interest" description="Disordered" evidence="1">
    <location>
        <begin position="273"/>
        <end position="304"/>
    </location>
</feature>
<dbReference type="EMBL" id="SWKV01000005">
    <property type="protein sequence ID" value="KAF3045986.1"/>
    <property type="molecule type" value="Genomic_DNA"/>
</dbReference>
<evidence type="ECO:0000259" key="2">
    <source>
        <dbReference type="PROSITE" id="PS50090"/>
    </source>
</evidence>
<feature type="domain" description="Myb-like" evidence="2">
    <location>
        <begin position="556"/>
        <end position="599"/>
    </location>
</feature>
<gene>
    <name evidence="3" type="ORF">E8E12_009907</name>
</gene>